<keyword evidence="1" id="KW-0472">Membrane</keyword>
<proteinExistence type="predicted"/>
<feature type="transmembrane region" description="Helical" evidence="1">
    <location>
        <begin position="130"/>
        <end position="150"/>
    </location>
</feature>
<reference evidence="2 3" key="1">
    <citation type="journal article" date="2018" name="MBio">
        <title>Comparative Genomics Reveals the Core Gene Toolbox for the Fungus-Insect Symbiosis.</title>
        <authorList>
            <person name="Wang Y."/>
            <person name="Stata M."/>
            <person name="Wang W."/>
            <person name="Stajich J.E."/>
            <person name="White M.M."/>
            <person name="Moncalvo J.M."/>
        </authorList>
    </citation>
    <scope>NUCLEOTIDE SEQUENCE [LARGE SCALE GENOMIC DNA]</scope>
    <source>
        <strain evidence="2 3">SWE-8-4</strain>
    </source>
</reference>
<sequence length="323" mass="36475">MLQNREQALSLPSPTVINFLAVTNSLSIVCGIIVAAIVFYSKYRHMQNDVPLAFRVSLYIGLIDAIGSATRLFLNRVPSDYVMSPTSSKACLYIITFSTIASVALSNAVALSLHLNVLSKNLFKKRANWYYEYVAIALSLVLSTPVFFLYDFITFSTLLREFFMVAINNQSTILTMALSYYSILFIGILYCYAVFAHVCIFSFFPQFQKTNSLTQGSLNQSFVHATPHQKRKSINTIRWMLLYPLVPIISDTFFVITGFFPTLPGINNLANILSTSQGILNFIVFTLNPKFRDLYFYKVIPVSRQEASSSISTQINLLPNHKF</sequence>
<feature type="transmembrane region" description="Helical" evidence="1">
    <location>
        <begin position="240"/>
        <end position="263"/>
    </location>
</feature>
<dbReference type="STRING" id="133385.A0A2T9YFW5"/>
<keyword evidence="1" id="KW-1133">Transmembrane helix</keyword>
<dbReference type="EMBL" id="MBFR01000217">
    <property type="protein sequence ID" value="PVU91164.1"/>
    <property type="molecule type" value="Genomic_DNA"/>
</dbReference>
<feature type="transmembrane region" description="Helical" evidence="1">
    <location>
        <begin position="52"/>
        <end position="74"/>
    </location>
</feature>
<name>A0A2T9YFW5_9FUNG</name>
<feature type="transmembrane region" description="Helical" evidence="1">
    <location>
        <begin position="16"/>
        <end position="40"/>
    </location>
</feature>
<protein>
    <recommendedName>
        <fullName evidence="4">G-protein coupled receptors family 1 profile domain-containing protein</fullName>
    </recommendedName>
</protein>
<evidence type="ECO:0000256" key="1">
    <source>
        <dbReference type="SAM" id="Phobius"/>
    </source>
</evidence>
<evidence type="ECO:0008006" key="4">
    <source>
        <dbReference type="Google" id="ProtNLM"/>
    </source>
</evidence>
<dbReference type="Proteomes" id="UP000245383">
    <property type="component" value="Unassembled WGS sequence"/>
</dbReference>
<keyword evidence="3" id="KW-1185">Reference proteome</keyword>
<dbReference type="AlphaFoldDB" id="A0A2T9YFW5"/>
<feature type="transmembrane region" description="Helical" evidence="1">
    <location>
        <begin position="94"/>
        <end position="118"/>
    </location>
</feature>
<accession>A0A2T9YFW5</accession>
<feature type="transmembrane region" description="Helical" evidence="1">
    <location>
        <begin position="180"/>
        <end position="204"/>
    </location>
</feature>
<evidence type="ECO:0000313" key="3">
    <source>
        <dbReference type="Proteomes" id="UP000245383"/>
    </source>
</evidence>
<organism evidence="2 3">
    <name type="scientific">Smittium simulii</name>
    <dbReference type="NCBI Taxonomy" id="133385"/>
    <lineage>
        <taxon>Eukaryota</taxon>
        <taxon>Fungi</taxon>
        <taxon>Fungi incertae sedis</taxon>
        <taxon>Zoopagomycota</taxon>
        <taxon>Kickxellomycotina</taxon>
        <taxon>Harpellomycetes</taxon>
        <taxon>Harpellales</taxon>
        <taxon>Legeriomycetaceae</taxon>
        <taxon>Smittium</taxon>
    </lineage>
</organism>
<keyword evidence="1" id="KW-0812">Transmembrane</keyword>
<evidence type="ECO:0000313" key="2">
    <source>
        <dbReference type="EMBL" id="PVU91164.1"/>
    </source>
</evidence>
<gene>
    <name evidence="2" type="ORF">BB561_004540</name>
</gene>
<dbReference type="OrthoDB" id="3251871at2759"/>
<comment type="caution">
    <text evidence="2">The sequence shown here is derived from an EMBL/GenBank/DDBJ whole genome shotgun (WGS) entry which is preliminary data.</text>
</comment>
<feature type="transmembrane region" description="Helical" evidence="1">
    <location>
        <begin position="269"/>
        <end position="288"/>
    </location>
</feature>